<feature type="transmembrane region" description="Helical" evidence="3">
    <location>
        <begin position="131"/>
        <end position="157"/>
    </location>
</feature>
<evidence type="ECO:0000313" key="6">
    <source>
        <dbReference type="Proteomes" id="UP000694569"/>
    </source>
</evidence>
<dbReference type="AlphaFoldDB" id="A0A8C5PZW6"/>
<dbReference type="InterPro" id="IPR013783">
    <property type="entry name" value="Ig-like_fold"/>
</dbReference>
<keyword evidence="3" id="KW-0812">Transmembrane</keyword>
<dbReference type="Proteomes" id="UP000694569">
    <property type="component" value="Unplaced"/>
</dbReference>
<dbReference type="InterPro" id="IPR007110">
    <property type="entry name" value="Ig-like_dom"/>
</dbReference>
<dbReference type="SMART" id="SM00409">
    <property type="entry name" value="IG"/>
    <property type="match status" value="1"/>
</dbReference>
<dbReference type="Pfam" id="PF07686">
    <property type="entry name" value="V-set"/>
    <property type="match status" value="1"/>
</dbReference>
<keyword evidence="3" id="KW-1133">Transmembrane helix</keyword>
<protein>
    <recommendedName>
        <fullName evidence="4">Ig-like domain-containing protein</fullName>
    </recommendedName>
</protein>
<evidence type="ECO:0000256" key="1">
    <source>
        <dbReference type="ARBA" id="ARBA00023157"/>
    </source>
</evidence>
<reference evidence="5" key="2">
    <citation type="submission" date="2025-09" db="UniProtKB">
        <authorList>
            <consortium name="Ensembl"/>
        </authorList>
    </citation>
    <scope>IDENTIFICATION</scope>
</reference>
<dbReference type="SMART" id="SM00406">
    <property type="entry name" value="IGv"/>
    <property type="match status" value="1"/>
</dbReference>
<keyword evidence="2" id="KW-0325">Glycoprotein</keyword>
<keyword evidence="6" id="KW-1185">Reference proteome</keyword>
<proteinExistence type="predicted"/>
<dbReference type="GeneTree" id="ENSGT01020000230940"/>
<dbReference type="InterPro" id="IPR051755">
    <property type="entry name" value="Ig-like_CS_Receptor"/>
</dbReference>
<feature type="domain" description="Ig-like" evidence="4">
    <location>
        <begin position="9"/>
        <end position="127"/>
    </location>
</feature>
<dbReference type="OrthoDB" id="9898017at2759"/>
<dbReference type="InterPro" id="IPR003599">
    <property type="entry name" value="Ig_sub"/>
</dbReference>
<sequence>TWVPPWHIPGATLTSVSVFPAGGTLEMYGPSTQQARMGSDALIPCTFTVDKPPVDPKYFAVFWYFKGNEILSYNDVVETKDPRFSLNTDSSLNGDASLSVSRVMMSDKGVYKCSIIYSPERKEKEVTLYGLMVRLHATLFIIFIVFPSFNGILGVIMEVRIERVNSSLNSILYLLQF</sequence>
<accession>A0A8C5PZW6</accession>
<dbReference type="Ensembl" id="ENSLLET00000031676.1">
    <property type="protein sequence ID" value="ENSLLEP00000030506.1"/>
    <property type="gene ID" value="ENSLLEG00000019301.1"/>
</dbReference>
<dbReference type="InterPro" id="IPR013106">
    <property type="entry name" value="Ig_V-set"/>
</dbReference>
<evidence type="ECO:0000256" key="3">
    <source>
        <dbReference type="SAM" id="Phobius"/>
    </source>
</evidence>
<dbReference type="PROSITE" id="PS50835">
    <property type="entry name" value="IG_LIKE"/>
    <property type="match status" value="1"/>
</dbReference>
<reference evidence="5" key="1">
    <citation type="submission" date="2025-08" db="UniProtKB">
        <authorList>
            <consortium name="Ensembl"/>
        </authorList>
    </citation>
    <scope>IDENTIFICATION</scope>
</reference>
<dbReference type="Gene3D" id="2.60.40.10">
    <property type="entry name" value="Immunoglobulins"/>
    <property type="match status" value="1"/>
</dbReference>
<evidence type="ECO:0000256" key="2">
    <source>
        <dbReference type="ARBA" id="ARBA00023180"/>
    </source>
</evidence>
<evidence type="ECO:0000313" key="5">
    <source>
        <dbReference type="Ensembl" id="ENSLLEP00000030506.1"/>
    </source>
</evidence>
<dbReference type="InterPro" id="IPR036179">
    <property type="entry name" value="Ig-like_dom_sf"/>
</dbReference>
<dbReference type="SUPFAM" id="SSF48726">
    <property type="entry name" value="Immunoglobulin"/>
    <property type="match status" value="1"/>
</dbReference>
<organism evidence="5 6">
    <name type="scientific">Leptobrachium leishanense</name>
    <name type="common">Leishan spiny toad</name>
    <dbReference type="NCBI Taxonomy" id="445787"/>
    <lineage>
        <taxon>Eukaryota</taxon>
        <taxon>Metazoa</taxon>
        <taxon>Chordata</taxon>
        <taxon>Craniata</taxon>
        <taxon>Vertebrata</taxon>
        <taxon>Euteleostomi</taxon>
        <taxon>Amphibia</taxon>
        <taxon>Batrachia</taxon>
        <taxon>Anura</taxon>
        <taxon>Pelobatoidea</taxon>
        <taxon>Megophryidae</taxon>
        <taxon>Leptobrachium</taxon>
    </lineage>
</organism>
<keyword evidence="3" id="KW-0472">Membrane</keyword>
<name>A0A8C5PZW6_9ANUR</name>
<dbReference type="PANTHER" id="PTHR19971">
    <property type="entry name" value="SIGNAL-REGULATORY PROTEIN BETA"/>
    <property type="match status" value="1"/>
</dbReference>
<keyword evidence="1" id="KW-1015">Disulfide bond</keyword>
<evidence type="ECO:0000259" key="4">
    <source>
        <dbReference type="PROSITE" id="PS50835"/>
    </source>
</evidence>